<reference evidence="1 2" key="1">
    <citation type="submission" date="2021-10" db="EMBL/GenBank/DDBJ databases">
        <authorList>
            <person name="Criscuolo A."/>
        </authorList>
    </citation>
    <scope>NUCLEOTIDE SEQUENCE [LARGE SCALE GENOMIC DNA]</scope>
    <source>
        <strain evidence="2">CIP 111899</strain>
    </source>
</reference>
<comment type="caution">
    <text evidence="1">The sequence shown here is derived from an EMBL/GenBank/DDBJ whole genome shotgun (WGS) entry which is preliminary data.</text>
</comment>
<dbReference type="EMBL" id="CAKJTI010000001">
    <property type="protein sequence ID" value="CAG9611028.1"/>
    <property type="molecule type" value="Genomic_DNA"/>
</dbReference>
<organism evidence="1 2">
    <name type="scientific">Bacillus rhizoplanae</name>
    <dbReference type="NCBI Taxonomy" id="2880966"/>
    <lineage>
        <taxon>Bacteria</taxon>
        <taxon>Bacillati</taxon>
        <taxon>Bacillota</taxon>
        <taxon>Bacilli</taxon>
        <taxon>Bacillales</taxon>
        <taxon>Bacillaceae</taxon>
        <taxon>Bacillus</taxon>
    </lineage>
</organism>
<accession>A0ABM8Y5N2</accession>
<protein>
    <recommendedName>
        <fullName evidence="3">DUF3055 domain-containing protein</fullName>
    </recommendedName>
</protein>
<evidence type="ECO:0000313" key="2">
    <source>
        <dbReference type="Proteomes" id="UP000789423"/>
    </source>
</evidence>
<dbReference type="InterPro" id="IPR021415">
    <property type="entry name" value="SAV0927-like"/>
</dbReference>
<gene>
    <name evidence="1" type="ORF">BACCIP111899_00200</name>
</gene>
<dbReference type="Pfam" id="PF11256">
    <property type="entry name" value="SAV0927-like"/>
    <property type="match status" value="1"/>
</dbReference>
<dbReference type="RefSeq" id="WP_230573369.1">
    <property type="nucleotide sequence ID" value="NZ_CAKJTI010000001.1"/>
</dbReference>
<keyword evidence="2" id="KW-1185">Reference proteome</keyword>
<sequence>MFEKLYDEHEKTKVRFLGFMTNETRYDFGVVYTTMFFGKPLVICMQTGRATLLGQDDIEDVQHLQAVFKLKTSEEATDLAQFFKFLLPPTSVHAEYEE</sequence>
<evidence type="ECO:0000313" key="1">
    <source>
        <dbReference type="EMBL" id="CAG9611028.1"/>
    </source>
</evidence>
<evidence type="ECO:0008006" key="3">
    <source>
        <dbReference type="Google" id="ProtNLM"/>
    </source>
</evidence>
<name>A0ABM8Y5N2_9BACI</name>
<dbReference type="Proteomes" id="UP000789423">
    <property type="component" value="Unassembled WGS sequence"/>
</dbReference>
<proteinExistence type="predicted"/>